<dbReference type="PATRIC" id="fig|217031.4.peg.2713"/>
<dbReference type="STRING" id="217031.ABB05_09585"/>
<dbReference type="RefSeq" id="WP_057987641.1">
    <property type="nucleotide sequence ID" value="NZ_JAGGKH010000022.1"/>
</dbReference>
<gene>
    <name evidence="3" type="ORF">ABB05_09585</name>
    <name evidence="2" type="ORF">ACA29_08230</name>
</gene>
<evidence type="ECO:0008006" key="6">
    <source>
        <dbReference type="Google" id="ProtNLM"/>
    </source>
</evidence>
<dbReference type="Proteomes" id="UP000077881">
    <property type="component" value="Unassembled WGS sequence"/>
</dbReference>
<feature type="transmembrane region" description="Helical" evidence="1">
    <location>
        <begin position="29"/>
        <end position="50"/>
    </location>
</feature>
<evidence type="ECO:0000313" key="4">
    <source>
        <dbReference type="Proteomes" id="UP000053881"/>
    </source>
</evidence>
<name>A0A0Q9XY43_9BACI</name>
<evidence type="ECO:0000313" key="2">
    <source>
        <dbReference type="EMBL" id="KRG13567.1"/>
    </source>
</evidence>
<keyword evidence="1" id="KW-0812">Transmembrane</keyword>
<dbReference type="InterPro" id="IPR010001">
    <property type="entry name" value="BofA"/>
</dbReference>
<dbReference type="OrthoDB" id="2692225at2"/>
<feature type="transmembrane region" description="Helical" evidence="1">
    <location>
        <begin position="62"/>
        <end position="86"/>
    </location>
</feature>
<keyword evidence="5" id="KW-1185">Reference proteome</keyword>
<organism evidence="2 4">
    <name type="scientific">Lederbergia galactosidilytica</name>
    <dbReference type="NCBI Taxonomy" id="217031"/>
    <lineage>
        <taxon>Bacteria</taxon>
        <taxon>Bacillati</taxon>
        <taxon>Bacillota</taxon>
        <taxon>Bacilli</taxon>
        <taxon>Bacillales</taxon>
        <taxon>Bacillaceae</taxon>
        <taxon>Lederbergia</taxon>
    </lineage>
</organism>
<accession>A0A0Q9XY43</accession>
<dbReference type="EMBL" id="LDJR01000042">
    <property type="protein sequence ID" value="OAK72035.1"/>
    <property type="molecule type" value="Genomic_DNA"/>
</dbReference>
<reference evidence="2 4" key="2">
    <citation type="submission" date="2015-06" db="EMBL/GenBank/DDBJ databases">
        <title>Genome sequencing project of Bacillus galactosidilyticus PL133.</title>
        <authorList>
            <person name="Gaiero J."/>
            <person name="Nicol R."/>
            <person name="Habash M."/>
        </authorList>
    </citation>
    <scope>NUCLEOTIDE SEQUENCE [LARGE SCALE GENOMIC DNA]</scope>
    <source>
        <strain evidence="2 4">PL133</strain>
    </source>
</reference>
<dbReference type="NCBIfam" id="TIGR02862">
    <property type="entry name" value="spore_BofA"/>
    <property type="match status" value="1"/>
</dbReference>
<dbReference type="AlphaFoldDB" id="A0A0Q9XY43"/>
<keyword evidence="1" id="KW-0472">Membrane</keyword>
<protein>
    <recommendedName>
        <fullName evidence="6">Pro-sigmaK processing inhibitor BofA</fullName>
    </recommendedName>
</protein>
<comment type="caution">
    <text evidence="2">The sequence shown here is derived from an EMBL/GenBank/DDBJ whole genome shotgun (WGS) entry which is preliminary data.</text>
</comment>
<sequence length="87" mass="9287">MSPIIVISIISGVVLLLLVVGLPTKVFRWIGLSFMKLLIGALFLFFLNAVGNQFGLAVPINFITSAISGFLGLPGVAALAIIQLWIF</sequence>
<keyword evidence="1" id="KW-1133">Transmembrane helix</keyword>
<dbReference type="EMBL" id="LGPB01000076">
    <property type="protein sequence ID" value="KRG13567.1"/>
    <property type="molecule type" value="Genomic_DNA"/>
</dbReference>
<feature type="transmembrane region" description="Helical" evidence="1">
    <location>
        <begin position="6"/>
        <end position="22"/>
    </location>
</feature>
<evidence type="ECO:0000313" key="3">
    <source>
        <dbReference type="EMBL" id="OAK72035.1"/>
    </source>
</evidence>
<evidence type="ECO:0000256" key="1">
    <source>
        <dbReference type="SAM" id="Phobius"/>
    </source>
</evidence>
<proteinExistence type="predicted"/>
<dbReference type="Proteomes" id="UP000053881">
    <property type="component" value="Unassembled WGS sequence"/>
</dbReference>
<reference evidence="3 5" key="1">
    <citation type="submission" date="2015-05" db="EMBL/GenBank/DDBJ databases">
        <title>Comparison of genome.</title>
        <authorList>
            <person name="Zheng Z."/>
            <person name="Sun M."/>
        </authorList>
    </citation>
    <scope>NUCLEOTIDE SEQUENCE [LARGE SCALE GENOMIC DNA]</scope>
    <source>
        <strain evidence="3 5">G25-74</strain>
    </source>
</reference>
<evidence type="ECO:0000313" key="5">
    <source>
        <dbReference type="Proteomes" id="UP000077881"/>
    </source>
</evidence>
<dbReference type="Pfam" id="PF07441">
    <property type="entry name" value="BofA"/>
    <property type="match status" value="1"/>
</dbReference>